<proteinExistence type="predicted"/>
<dbReference type="AlphaFoldDB" id="A0A5N5Q5V0"/>
<comment type="caution">
    <text evidence="1">The sequence shown here is derived from an EMBL/GenBank/DDBJ whole genome shotgun (WGS) entry which is preliminary data.</text>
</comment>
<evidence type="ECO:0000313" key="1">
    <source>
        <dbReference type="EMBL" id="KAB5587345.1"/>
    </source>
</evidence>
<accession>A0A5N5Q5V0</accession>
<evidence type="ECO:0000313" key="2">
    <source>
        <dbReference type="Proteomes" id="UP000383932"/>
    </source>
</evidence>
<dbReference type="EMBL" id="SSOP01001191">
    <property type="protein sequence ID" value="KAB5587345.1"/>
    <property type="molecule type" value="Genomic_DNA"/>
</dbReference>
<organism evidence="1 2">
    <name type="scientific">Ceratobasidium theobromae</name>
    <dbReference type="NCBI Taxonomy" id="1582974"/>
    <lineage>
        <taxon>Eukaryota</taxon>
        <taxon>Fungi</taxon>
        <taxon>Dikarya</taxon>
        <taxon>Basidiomycota</taxon>
        <taxon>Agaricomycotina</taxon>
        <taxon>Agaricomycetes</taxon>
        <taxon>Cantharellales</taxon>
        <taxon>Ceratobasidiaceae</taxon>
        <taxon>Ceratobasidium</taxon>
    </lineage>
</organism>
<protein>
    <submittedName>
        <fullName evidence="1">Uncharacterized protein</fullName>
    </submittedName>
</protein>
<sequence>MNSSTTYTATLCSPFFRDSLVLTDTLYGKYWHPEQGTFQFLPSNQHEHCWFPETFGWGDLYRWGPFIATSQEAIMKIIMVMHLTRLPLSSPNNEGCTNIWEETFDILTLSNDSPTQVNTGEGPAPIWSEDHVSGWDGEADDSWGQVEWDSEAWGVQQEFGHVEPTVW</sequence>
<reference evidence="1 2" key="1">
    <citation type="journal article" date="2019" name="Fungal Biol. Biotechnol.">
        <title>Draft genome sequence of fastidious pathogen Ceratobasidium theobromae, which causes vascular-streak dieback in Theobroma cacao.</title>
        <authorList>
            <person name="Ali S.S."/>
            <person name="Asman A."/>
            <person name="Shao J."/>
            <person name="Firmansyah A.P."/>
            <person name="Susilo A.W."/>
            <person name="Rosmana A."/>
            <person name="McMahon P."/>
            <person name="Junaid M."/>
            <person name="Guest D."/>
            <person name="Kheng T.Y."/>
            <person name="Meinhardt L.W."/>
            <person name="Bailey B.A."/>
        </authorList>
    </citation>
    <scope>NUCLEOTIDE SEQUENCE [LARGE SCALE GENOMIC DNA]</scope>
    <source>
        <strain evidence="1 2">CT2</strain>
    </source>
</reference>
<keyword evidence="2" id="KW-1185">Reference proteome</keyword>
<dbReference type="Proteomes" id="UP000383932">
    <property type="component" value="Unassembled WGS sequence"/>
</dbReference>
<gene>
    <name evidence="1" type="ORF">CTheo_9220</name>
</gene>
<name>A0A5N5Q5V0_9AGAM</name>